<dbReference type="SMART" id="SM00563">
    <property type="entry name" value="PlsC"/>
    <property type="match status" value="1"/>
</dbReference>
<dbReference type="Pfam" id="PF01553">
    <property type="entry name" value="Acyltransferase"/>
    <property type="match status" value="1"/>
</dbReference>
<name>A0A3M9MF46_9MICO</name>
<keyword evidence="2 5" id="KW-0012">Acyltransferase</keyword>
<dbReference type="GO" id="GO:0003841">
    <property type="term" value="F:1-acylglycerol-3-phosphate O-acyltransferase activity"/>
    <property type="evidence" value="ECO:0007669"/>
    <property type="project" value="TreeGrafter"/>
</dbReference>
<feature type="domain" description="Phospholipid/glycerol acyltransferase" evidence="4">
    <location>
        <begin position="40"/>
        <end position="158"/>
    </location>
</feature>
<proteinExistence type="predicted"/>
<reference evidence="5 6" key="1">
    <citation type="submission" date="2018-11" db="EMBL/GenBank/DDBJ databases">
        <title>Draft genome of Simplicispira Flexivirga sp. BO-16.</title>
        <authorList>
            <person name="Im W.T."/>
        </authorList>
    </citation>
    <scope>NUCLEOTIDE SEQUENCE [LARGE SCALE GENOMIC DNA]</scope>
    <source>
        <strain evidence="5 6">BO-16</strain>
    </source>
</reference>
<accession>A0A3M9MF46</accession>
<dbReference type="EMBL" id="RJJQ01000005">
    <property type="protein sequence ID" value="RNI23258.1"/>
    <property type="molecule type" value="Genomic_DNA"/>
</dbReference>
<dbReference type="PANTHER" id="PTHR10434">
    <property type="entry name" value="1-ACYL-SN-GLYCEROL-3-PHOSPHATE ACYLTRANSFERASE"/>
    <property type="match status" value="1"/>
</dbReference>
<dbReference type="GO" id="GO:0006654">
    <property type="term" value="P:phosphatidic acid biosynthetic process"/>
    <property type="evidence" value="ECO:0007669"/>
    <property type="project" value="TreeGrafter"/>
</dbReference>
<dbReference type="OrthoDB" id="9806008at2"/>
<evidence type="ECO:0000256" key="2">
    <source>
        <dbReference type="ARBA" id="ARBA00023315"/>
    </source>
</evidence>
<dbReference type="InterPro" id="IPR002123">
    <property type="entry name" value="Plipid/glycerol_acylTrfase"/>
</dbReference>
<dbReference type="SUPFAM" id="SSF69593">
    <property type="entry name" value="Glycerol-3-phosphate (1)-acyltransferase"/>
    <property type="match status" value="1"/>
</dbReference>
<evidence type="ECO:0000259" key="4">
    <source>
        <dbReference type="SMART" id="SM00563"/>
    </source>
</evidence>
<keyword evidence="6" id="KW-1185">Reference proteome</keyword>
<gene>
    <name evidence="5" type="ORF">EFY87_07470</name>
</gene>
<organism evidence="5 6">
    <name type="scientific">Flexivirga caeni</name>
    <dbReference type="NCBI Taxonomy" id="2294115"/>
    <lineage>
        <taxon>Bacteria</taxon>
        <taxon>Bacillati</taxon>
        <taxon>Actinomycetota</taxon>
        <taxon>Actinomycetes</taxon>
        <taxon>Micrococcales</taxon>
        <taxon>Dermacoccaceae</taxon>
        <taxon>Flexivirga</taxon>
    </lineage>
</organism>
<dbReference type="GO" id="GO:0005886">
    <property type="term" value="C:plasma membrane"/>
    <property type="evidence" value="ECO:0007669"/>
    <property type="project" value="TreeGrafter"/>
</dbReference>
<evidence type="ECO:0000313" key="5">
    <source>
        <dbReference type="EMBL" id="RNI23258.1"/>
    </source>
</evidence>
<dbReference type="PANTHER" id="PTHR10434:SF55">
    <property type="entry name" value="POSSIBLE ACYLTRANSFERASE"/>
    <property type="match status" value="1"/>
</dbReference>
<keyword evidence="1 5" id="KW-0808">Transferase</keyword>
<evidence type="ECO:0000313" key="6">
    <source>
        <dbReference type="Proteomes" id="UP000271678"/>
    </source>
</evidence>
<protein>
    <submittedName>
        <fullName evidence="5">1-acyl-sn-glycerol-3-phosphate acyltransferase</fullName>
    </submittedName>
</protein>
<dbReference type="RefSeq" id="WP_123270841.1">
    <property type="nucleotide sequence ID" value="NZ_RJJQ01000005.1"/>
</dbReference>
<evidence type="ECO:0000256" key="3">
    <source>
        <dbReference type="SAM" id="MobiDB-lite"/>
    </source>
</evidence>
<dbReference type="Proteomes" id="UP000271678">
    <property type="component" value="Unassembled WGS sequence"/>
</dbReference>
<feature type="region of interest" description="Disordered" evidence="3">
    <location>
        <begin position="219"/>
        <end position="251"/>
    </location>
</feature>
<dbReference type="AlphaFoldDB" id="A0A3M9MF46"/>
<evidence type="ECO:0000256" key="1">
    <source>
        <dbReference type="ARBA" id="ARBA00022679"/>
    </source>
</evidence>
<dbReference type="CDD" id="cd07989">
    <property type="entry name" value="LPLAT_AGPAT-like"/>
    <property type="match status" value="1"/>
</dbReference>
<comment type="caution">
    <text evidence="5">The sequence shown here is derived from an EMBL/GenBank/DDBJ whole genome shotgun (WGS) entry which is preliminary data.</text>
</comment>
<sequence>MSEHIEPMYSKVISTLYPVLQRITFRDWAGMANIPTEGGFVAASNHISNMDHFPLAHYLVSVGRAPHYLAKSSLFKPPGVRQIMQGTGQIPVYRGTAQATSALAAATEALQRGACVCVYPEGTITREPDFWPMVGKSGAARLALESNVPLVPMAIWGTREMMWPYRDKLPKLLPRKLVHVTAGPAIDLDDLRDGPIDAQKLRTATTRLMAEITRLLEGIRHEQAPATPFDPRNQPPARDGDTGTAPAEETR</sequence>